<accession>A0A0K2TCA2</accession>
<protein>
    <submittedName>
        <fullName evidence="1">Uncharacterized protein</fullName>
    </submittedName>
</protein>
<dbReference type="EMBL" id="HACA01006099">
    <property type="protein sequence ID" value="CDW23460.1"/>
    <property type="molecule type" value="Transcribed_RNA"/>
</dbReference>
<dbReference type="AlphaFoldDB" id="A0A0K2TCA2"/>
<evidence type="ECO:0000313" key="1">
    <source>
        <dbReference type="EMBL" id="CDW23460.1"/>
    </source>
</evidence>
<organism evidence="1">
    <name type="scientific">Lepeophtheirus salmonis</name>
    <name type="common">Salmon louse</name>
    <name type="synonym">Caligus salmonis</name>
    <dbReference type="NCBI Taxonomy" id="72036"/>
    <lineage>
        <taxon>Eukaryota</taxon>
        <taxon>Metazoa</taxon>
        <taxon>Ecdysozoa</taxon>
        <taxon>Arthropoda</taxon>
        <taxon>Crustacea</taxon>
        <taxon>Multicrustacea</taxon>
        <taxon>Hexanauplia</taxon>
        <taxon>Copepoda</taxon>
        <taxon>Siphonostomatoida</taxon>
        <taxon>Caligidae</taxon>
        <taxon>Lepeophtheirus</taxon>
    </lineage>
</organism>
<proteinExistence type="predicted"/>
<sequence>MRKVNIKDDKTSLVDKTTMGRNEGFDSISNKHHERRDDWKLILKKENKNPGKITGNRELNSKIQVIV</sequence>
<name>A0A0K2TCA2_LEPSM</name>
<reference evidence="1" key="1">
    <citation type="submission" date="2014-05" db="EMBL/GenBank/DDBJ databases">
        <authorList>
            <person name="Chronopoulou M."/>
        </authorList>
    </citation>
    <scope>NUCLEOTIDE SEQUENCE</scope>
    <source>
        <tissue evidence="1">Whole organism</tissue>
    </source>
</reference>